<accession>A0A6P8GHH4</accession>
<dbReference type="OrthoDB" id="166585at2759"/>
<dbReference type="RefSeq" id="XP_031438599.1">
    <property type="nucleotide sequence ID" value="XM_031582739.2"/>
</dbReference>
<reference evidence="4" key="1">
    <citation type="submission" date="2025-08" db="UniProtKB">
        <authorList>
            <consortium name="RefSeq"/>
        </authorList>
    </citation>
    <scope>IDENTIFICATION</scope>
</reference>
<keyword evidence="3" id="KW-1185">Reference proteome</keyword>
<dbReference type="SMART" id="SM00706">
    <property type="entry name" value="TECPR"/>
    <property type="match status" value="5"/>
</dbReference>
<proteinExistence type="inferred from homology"/>
<name>A0A6P8GHH4_CLUHA</name>
<sequence>MSRGIENRFTHRNAQEFLLESSERLTDLCYIISMVCRVVPGRLRQIDAGAGQVVGVSDNNQVYSLQQDAWNRLPGALIHVSVGPAGLWGTSRSNEIFKLVSGNWTKVPGHLKQLDAGGDQIIAGVNGADNIYCLGRDSTVGFKGAGSSVSWQNLPGSLKYYSCGPIGCWGVNANNNVYMMKGVNPVGCGGTMSWTHVSGSLSMIEVGSDGSIYGVSPGGYIYRREGVTECNPTGTLWTPVGGGSRYRHVSYDLGHLWAIRQDGTILDCV</sequence>
<gene>
    <name evidence="4" type="primary">LOC105889556</name>
</gene>
<organism evidence="3 4">
    <name type="scientific">Clupea harengus</name>
    <name type="common">Atlantic herring</name>
    <dbReference type="NCBI Taxonomy" id="7950"/>
    <lineage>
        <taxon>Eukaryota</taxon>
        <taxon>Metazoa</taxon>
        <taxon>Chordata</taxon>
        <taxon>Craniata</taxon>
        <taxon>Vertebrata</taxon>
        <taxon>Euteleostomi</taxon>
        <taxon>Actinopterygii</taxon>
        <taxon>Neopterygii</taxon>
        <taxon>Teleostei</taxon>
        <taxon>Clupei</taxon>
        <taxon>Clupeiformes</taxon>
        <taxon>Clupeoidei</taxon>
        <taxon>Clupeidae</taxon>
        <taxon>Clupea</taxon>
    </lineage>
</organism>
<dbReference type="GO" id="GO:0030246">
    <property type="term" value="F:carbohydrate binding"/>
    <property type="evidence" value="ECO:0007669"/>
    <property type="project" value="UniProtKB-KW"/>
</dbReference>
<evidence type="ECO:0000313" key="3">
    <source>
        <dbReference type="Proteomes" id="UP000515152"/>
    </source>
</evidence>
<dbReference type="KEGG" id="char:105889556"/>
<dbReference type="Pfam" id="PF19193">
    <property type="entry name" value="Tectonin"/>
    <property type="match status" value="1"/>
</dbReference>
<dbReference type="GeneID" id="105889556"/>
<protein>
    <submittedName>
        <fullName evidence="4">Fish-egg lectin-like</fullName>
    </submittedName>
</protein>
<dbReference type="AlphaFoldDB" id="A0A6P8GHH4"/>
<evidence type="ECO:0000256" key="1">
    <source>
        <dbReference type="ARBA" id="ARBA00022734"/>
    </source>
</evidence>
<dbReference type="InterPro" id="IPR006624">
    <property type="entry name" value="Beta-propeller_rpt_TECPR"/>
</dbReference>
<keyword evidence="1" id="KW-0430">Lectin</keyword>
<dbReference type="PANTHER" id="PTHR23250">
    <property type="entry name" value="DYSFERLIN-RELATED"/>
    <property type="match status" value="1"/>
</dbReference>
<evidence type="ECO:0000256" key="2">
    <source>
        <dbReference type="ARBA" id="ARBA00038331"/>
    </source>
</evidence>
<evidence type="ECO:0000313" key="4">
    <source>
        <dbReference type="RefSeq" id="XP_031438599.1"/>
    </source>
</evidence>
<dbReference type="PANTHER" id="PTHR23250:SF3">
    <property type="entry name" value="FISH-EGG LECTIN-LIKE ISOFORM X1-RELATED"/>
    <property type="match status" value="1"/>
</dbReference>
<comment type="similarity">
    <text evidence="2">Belongs to the tectonin family.</text>
</comment>
<dbReference type="InterPro" id="IPR051513">
    <property type="entry name" value="Tectonin_beta-prop"/>
</dbReference>
<dbReference type="Proteomes" id="UP000515152">
    <property type="component" value="Chromosome 16"/>
</dbReference>